<reference evidence="1" key="1">
    <citation type="submission" date="2020-02" db="EMBL/GenBank/DDBJ databases">
        <authorList>
            <person name="Meier V. D."/>
        </authorList>
    </citation>
    <scope>NUCLEOTIDE SEQUENCE</scope>
    <source>
        <strain evidence="1">AVDCRST_MAG93</strain>
    </source>
</reference>
<gene>
    <name evidence="1" type="ORF">AVDCRST_MAG93-609</name>
</gene>
<dbReference type="AlphaFoldDB" id="A0A6J4HHD9"/>
<sequence>MNDDEHRLDGNVVGGLLAEVFPFEMTTAFTTCGSCGNVAQVGALKVYIHGMGAIVRCVACDNLLIRIAHGPGRYSLDLSGMRTLQITAVSGVTTE</sequence>
<dbReference type="Pfam" id="PF20120">
    <property type="entry name" value="DUF6510"/>
    <property type="match status" value="1"/>
</dbReference>
<name>A0A6J4HHD9_9CHLR</name>
<proteinExistence type="predicted"/>
<dbReference type="InterPro" id="IPR045423">
    <property type="entry name" value="DUF6510"/>
</dbReference>
<protein>
    <submittedName>
        <fullName evidence="1">Uncharacterized protein</fullName>
    </submittedName>
</protein>
<evidence type="ECO:0000313" key="1">
    <source>
        <dbReference type="EMBL" id="CAA9224710.1"/>
    </source>
</evidence>
<organism evidence="1">
    <name type="scientific">uncultured Chloroflexia bacterium</name>
    <dbReference type="NCBI Taxonomy" id="1672391"/>
    <lineage>
        <taxon>Bacteria</taxon>
        <taxon>Bacillati</taxon>
        <taxon>Chloroflexota</taxon>
        <taxon>Chloroflexia</taxon>
        <taxon>environmental samples</taxon>
    </lineage>
</organism>
<accession>A0A6J4HHD9</accession>
<dbReference type="EMBL" id="CADCTR010000197">
    <property type="protein sequence ID" value="CAA9224710.1"/>
    <property type="molecule type" value="Genomic_DNA"/>
</dbReference>